<keyword evidence="2 6" id="KW-0349">Heme</keyword>
<dbReference type="PANTHER" id="PTHR37823">
    <property type="entry name" value="CYTOCHROME C-553-LIKE"/>
    <property type="match status" value="1"/>
</dbReference>
<dbReference type="AlphaFoldDB" id="B8HUQ6"/>
<accession>B8HUQ6</accession>
<dbReference type="InterPro" id="IPR009056">
    <property type="entry name" value="Cyt_c-like_dom"/>
</dbReference>
<feature type="domain" description="Cytochrome c" evidence="7">
    <location>
        <begin position="36"/>
        <end position="109"/>
    </location>
</feature>
<evidence type="ECO:0000256" key="6">
    <source>
        <dbReference type="PROSITE-ProRule" id="PRU00433"/>
    </source>
</evidence>
<evidence type="ECO:0000256" key="2">
    <source>
        <dbReference type="ARBA" id="ARBA00022617"/>
    </source>
</evidence>
<dbReference type="HOGENOM" id="CLU_137907_1_1_3"/>
<evidence type="ECO:0000313" key="8">
    <source>
        <dbReference type="EMBL" id="ACL46258.1"/>
    </source>
</evidence>
<dbReference type="eggNOG" id="COG2010">
    <property type="taxonomic scope" value="Bacteria"/>
</dbReference>
<dbReference type="GO" id="GO:0046872">
    <property type="term" value="F:metal ion binding"/>
    <property type="evidence" value="ECO:0007669"/>
    <property type="project" value="UniProtKB-KW"/>
</dbReference>
<reference evidence="8" key="1">
    <citation type="submission" date="2009-01" db="EMBL/GenBank/DDBJ databases">
        <title>Complete sequence of chromosome Cyanothece sp. PCC 7425.</title>
        <authorList>
            <consortium name="US DOE Joint Genome Institute"/>
            <person name="Lucas S."/>
            <person name="Copeland A."/>
            <person name="Lapidus A."/>
            <person name="Glavina del Rio T."/>
            <person name="Dalin E."/>
            <person name="Tice H."/>
            <person name="Bruce D."/>
            <person name="Goodwin L."/>
            <person name="Pitluck S."/>
            <person name="Sims D."/>
            <person name="Meineke L."/>
            <person name="Brettin T."/>
            <person name="Detter J.C."/>
            <person name="Han C."/>
            <person name="Larimer F."/>
            <person name="Land M."/>
            <person name="Hauser L."/>
            <person name="Kyrpides N."/>
            <person name="Ovchinnikova G."/>
            <person name="Liberton M."/>
            <person name="Stoeckel J."/>
            <person name="Banerjee A."/>
            <person name="Singh A."/>
            <person name="Page L."/>
            <person name="Sato H."/>
            <person name="Zhao L."/>
            <person name="Sherman L."/>
            <person name="Pakrasi H."/>
            <person name="Richardson P."/>
        </authorList>
    </citation>
    <scope>NUCLEOTIDE SEQUENCE</scope>
    <source>
        <strain evidence="8">PCC 7425</strain>
    </source>
</reference>
<keyword evidence="3 6" id="KW-0479">Metal-binding</keyword>
<dbReference type="EMBL" id="CP001344">
    <property type="protein sequence ID" value="ACL46258.1"/>
    <property type="molecule type" value="Genomic_DNA"/>
</dbReference>
<dbReference type="Pfam" id="PF13442">
    <property type="entry name" value="Cytochrome_CBB3"/>
    <property type="match status" value="1"/>
</dbReference>
<dbReference type="SUPFAM" id="SSF46626">
    <property type="entry name" value="Cytochrome c"/>
    <property type="match status" value="1"/>
</dbReference>
<dbReference type="PROSITE" id="PS51007">
    <property type="entry name" value="CYTC"/>
    <property type="match status" value="1"/>
</dbReference>
<evidence type="ECO:0000256" key="3">
    <source>
        <dbReference type="ARBA" id="ARBA00022723"/>
    </source>
</evidence>
<evidence type="ECO:0000256" key="5">
    <source>
        <dbReference type="ARBA" id="ARBA00023004"/>
    </source>
</evidence>
<dbReference type="InterPro" id="IPR051811">
    <property type="entry name" value="Cytochrome_c550/c551-like"/>
</dbReference>
<keyword evidence="1" id="KW-0813">Transport</keyword>
<dbReference type="PANTHER" id="PTHR37823:SF1">
    <property type="entry name" value="CYTOCHROME C-553-LIKE"/>
    <property type="match status" value="1"/>
</dbReference>
<proteinExistence type="predicted"/>
<sequence>MLIALAIGLVTGLTLLGIHQVQMSDPYVRQVMELVGDPEQGKAIFVMNCSGCHGLDGAGEVGPSLWRVSDRRSQISLIHQITSGRTPPMPKFQASPAEMADLLSFLNTL</sequence>
<evidence type="ECO:0000259" key="7">
    <source>
        <dbReference type="PROSITE" id="PS51007"/>
    </source>
</evidence>
<organism evidence="8">
    <name type="scientific">Cyanothece sp. (strain PCC 7425 / ATCC 29141)</name>
    <dbReference type="NCBI Taxonomy" id="395961"/>
    <lineage>
        <taxon>Bacteria</taxon>
        <taxon>Bacillati</taxon>
        <taxon>Cyanobacteriota</taxon>
        <taxon>Cyanophyceae</taxon>
        <taxon>Gomontiellales</taxon>
        <taxon>Cyanothecaceae</taxon>
        <taxon>Cyanothece</taxon>
    </lineage>
</organism>
<dbReference type="KEGG" id="cyn:Cyan7425_3942"/>
<dbReference type="GO" id="GO:0009055">
    <property type="term" value="F:electron transfer activity"/>
    <property type="evidence" value="ECO:0007669"/>
    <property type="project" value="InterPro"/>
</dbReference>
<dbReference type="InterPro" id="IPR036909">
    <property type="entry name" value="Cyt_c-like_dom_sf"/>
</dbReference>
<evidence type="ECO:0000256" key="4">
    <source>
        <dbReference type="ARBA" id="ARBA00022982"/>
    </source>
</evidence>
<keyword evidence="5 6" id="KW-0408">Iron</keyword>
<dbReference type="GO" id="GO:0020037">
    <property type="term" value="F:heme binding"/>
    <property type="evidence" value="ECO:0007669"/>
    <property type="project" value="InterPro"/>
</dbReference>
<evidence type="ECO:0000256" key="1">
    <source>
        <dbReference type="ARBA" id="ARBA00022448"/>
    </source>
</evidence>
<name>B8HUQ6_CYAP4</name>
<protein>
    <submittedName>
        <fullName evidence="8">Cytochrome c class I</fullName>
    </submittedName>
</protein>
<dbReference type="Gene3D" id="1.10.760.10">
    <property type="entry name" value="Cytochrome c-like domain"/>
    <property type="match status" value="1"/>
</dbReference>
<dbReference type="STRING" id="395961.Cyan7425_3942"/>
<keyword evidence="4" id="KW-0249">Electron transport</keyword>
<gene>
    <name evidence="8" type="ordered locus">Cyan7425_3942</name>
</gene>